<organism evidence="1 3">
    <name type="scientific">Pseudomonas juntendi</name>
    <dbReference type="NCBI Taxonomy" id="2666183"/>
    <lineage>
        <taxon>Bacteria</taxon>
        <taxon>Pseudomonadati</taxon>
        <taxon>Pseudomonadota</taxon>
        <taxon>Gammaproteobacteria</taxon>
        <taxon>Pseudomonadales</taxon>
        <taxon>Pseudomonadaceae</taxon>
        <taxon>Pseudomonas</taxon>
    </lineage>
</organism>
<keyword evidence="4" id="KW-1185">Reference proteome</keyword>
<evidence type="ECO:0000313" key="1">
    <source>
        <dbReference type="EMBL" id="MDH0759249.1"/>
    </source>
</evidence>
<dbReference type="GeneID" id="72418619"/>
<dbReference type="RefSeq" id="WP_009686129.1">
    <property type="nucleotide sequence ID" value="NZ_CP079903.1"/>
</dbReference>
<dbReference type="EMBL" id="CP146691">
    <property type="protein sequence ID" value="WWY21731.1"/>
    <property type="molecule type" value="Genomic_DNA"/>
</dbReference>
<dbReference type="AlphaFoldDB" id="A0ABD4YID2"/>
<sequence>MNYNPALKARYEVLRARGIVLVRLNAMLRTGEPWLDLVLPQPKRV</sequence>
<dbReference type="Proteomes" id="UP001375228">
    <property type="component" value="Chromosome"/>
</dbReference>
<evidence type="ECO:0000313" key="3">
    <source>
        <dbReference type="Proteomes" id="UP001160152"/>
    </source>
</evidence>
<accession>A0ABD4YID2</accession>
<name>A0ABD4YID2_9PSED</name>
<proteinExistence type="predicted"/>
<evidence type="ECO:0000313" key="2">
    <source>
        <dbReference type="EMBL" id="WWY21731.1"/>
    </source>
</evidence>
<dbReference type="Proteomes" id="UP001160152">
    <property type="component" value="Unassembled WGS sequence"/>
</dbReference>
<gene>
    <name evidence="1" type="ORF">N5C70_21405</name>
    <name evidence="2" type="ORF">V9385_03795</name>
</gene>
<dbReference type="EMBL" id="JAOCBV010000001">
    <property type="protein sequence ID" value="MDH0759249.1"/>
    <property type="molecule type" value="Genomic_DNA"/>
</dbReference>
<protein>
    <submittedName>
        <fullName evidence="1">Uncharacterized protein</fullName>
    </submittedName>
</protein>
<reference evidence="1 3" key="1">
    <citation type="submission" date="2022-09" db="EMBL/GenBank/DDBJ databases">
        <title>Intensive care unit water sources are persistently colonized with multi-drug resistant bacteria and are the site of extensive horizontal gene transfer of antibiotic resistance genes.</title>
        <authorList>
            <person name="Diorio-Toth L."/>
        </authorList>
    </citation>
    <scope>NUCLEOTIDE SEQUENCE [LARGE SCALE GENOMIC DNA]</scope>
    <source>
        <strain evidence="1 3">GD03901</strain>
    </source>
</reference>
<evidence type="ECO:0000313" key="4">
    <source>
        <dbReference type="Proteomes" id="UP001375228"/>
    </source>
</evidence>
<reference evidence="2 4" key="2">
    <citation type="submission" date="2024-03" db="EMBL/GenBank/DDBJ databases">
        <title>Pseudomonas juntendi.</title>
        <authorList>
            <person name="Liu Y."/>
        </authorList>
    </citation>
    <scope>NUCLEOTIDE SEQUENCE [LARGE SCALE GENOMIC DNA]</scope>
    <source>
        <strain evidence="2 4">L4046hy</strain>
    </source>
</reference>